<evidence type="ECO:0000313" key="9">
    <source>
        <dbReference type="EMBL" id="BCI64379.1"/>
    </source>
</evidence>
<keyword evidence="10" id="KW-1185">Reference proteome</keyword>
<dbReference type="SUPFAM" id="SSF51445">
    <property type="entry name" value="(Trans)glycosidases"/>
    <property type="match status" value="1"/>
</dbReference>
<dbReference type="Pfam" id="PF01120">
    <property type="entry name" value="Alpha_L_fucos"/>
    <property type="match status" value="1"/>
</dbReference>
<gene>
    <name evidence="9" type="ORF">Cop2CBH44_27320</name>
</gene>
<dbReference type="PANTHER" id="PTHR10030">
    <property type="entry name" value="ALPHA-L-FUCOSIDASE"/>
    <property type="match status" value="1"/>
</dbReference>
<comment type="similarity">
    <text evidence="2">Belongs to the glycosyl hydrolase 29 family.</text>
</comment>
<feature type="chain" id="PRO_5028982881" description="alpha-L-fucosidase" evidence="7">
    <location>
        <begin position="21"/>
        <end position="1051"/>
    </location>
</feature>
<dbReference type="CDD" id="cd00063">
    <property type="entry name" value="FN3"/>
    <property type="match status" value="2"/>
</dbReference>
<dbReference type="RefSeq" id="WP_200755032.1">
    <property type="nucleotide sequence ID" value="NZ_AP023322.1"/>
</dbReference>
<dbReference type="EMBL" id="AP023322">
    <property type="protein sequence ID" value="BCI64379.1"/>
    <property type="molecule type" value="Genomic_DNA"/>
</dbReference>
<dbReference type="Gene3D" id="2.60.40.10">
    <property type="entry name" value="Immunoglobulins"/>
    <property type="match status" value="2"/>
</dbReference>
<proteinExistence type="inferred from homology"/>
<evidence type="ECO:0000256" key="7">
    <source>
        <dbReference type="SAM" id="SignalP"/>
    </source>
</evidence>
<evidence type="ECO:0000256" key="6">
    <source>
        <dbReference type="ARBA" id="ARBA00023295"/>
    </source>
</evidence>
<keyword evidence="5" id="KW-0378">Hydrolase</keyword>
<dbReference type="GO" id="GO:0016139">
    <property type="term" value="P:glycoside catabolic process"/>
    <property type="evidence" value="ECO:0007669"/>
    <property type="project" value="TreeGrafter"/>
</dbReference>
<dbReference type="GO" id="GO:0004560">
    <property type="term" value="F:alpha-L-fucosidase activity"/>
    <property type="evidence" value="ECO:0007669"/>
    <property type="project" value="InterPro"/>
</dbReference>
<evidence type="ECO:0000256" key="4">
    <source>
        <dbReference type="ARBA" id="ARBA00022729"/>
    </source>
</evidence>
<dbReference type="InterPro" id="IPR013780">
    <property type="entry name" value="Glyco_hydro_b"/>
</dbReference>
<dbReference type="Gene3D" id="2.60.40.1180">
    <property type="entry name" value="Golgi alpha-mannosidase II"/>
    <property type="match status" value="1"/>
</dbReference>
<evidence type="ECO:0000313" key="10">
    <source>
        <dbReference type="Proteomes" id="UP000594042"/>
    </source>
</evidence>
<dbReference type="InterPro" id="IPR000933">
    <property type="entry name" value="Glyco_hydro_29"/>
</dbReference>
<dbReference type="SUPFAM" id="SSF49265">
    <property type="entry name" value="Fibronectin type III"/>
    <property type="match status" value="1"/>
</dbReference>
<comment type="function">
    <text evidence="1">Alpha-L-fucosidase is responsible for hydrolyzing the alpha-1,6-linked fucose joined to the reducing-end N-acetylglucosamine of the carbohydrate moieties of glycoproteins.</text>
</comment>
<evidence type="ECO:0000256" key="1">
    <source>
        <dbReference type="ARBA" id="ARBA00004071"/>
    </source>
</evidence>
<dbReference type="Proteomes" id="UP000594042">
    <property type="component" value="Chromosome"/>
</dbReference>
<dbReference type="InterPro" id="IPR057739">
    <property type="entry name" value="Glyco_hydro_29_N"/>
</dbReference>
<name>A0A7G1HXF2_9BACT</name>
<dbReference type="SMART" id="SM00060">
    <property type="entry name" value="FN3"/>
    <property type="match status" value="2"/>
</dbReference>
<dbReference type="InterPro" id="IPR003961">
    <property type="entry name" value="FN3_dom"/>
</dbReference>
<feature type="signal peptide" evidence="7">
    <location>
        <begin position="1"/>
        <end position="20"/>
    </location>
</feature>
<keyword evidence="6" id="KW-0326">Glycosidase</keyword>
<dbReference type="InterPro" id="IPR016286">
    <property type="entry name" value="FUC_metazoa-typ"/>
</dbReference>
<dbReference type="InterPro" id="IPR013783">
    <property type="entry name" value="Ig-like_fold"/>
</dbReference>
<dbReference type="EC" id="3.2.1.51" evidence="3"/>
<dbReference type="SMART" id="SM00812">
    <property type="entry name" value="Alpha_L_fucos"/>
    <property type="match status" value="1"/>
</dbReference>
<evidence type="ECO:0000256" key="2">
    <source>
        <dbReference type="ARBA" id="ARBA00007951"/>
    </source>
</evidence>
<accession>A0A7G1HXF2</accession>
<dbReference type="InterPro" id="IPR036116">
    <property type="entry name" value="FN3_sf"/>
</dbReference>
<organism evidence="9 10">
    <name type="scientific">Coprobacter secundus subsp. similis</name>
    <dbReference type="NCBI Taxonomy" id="2751153"/>
    <lineage>
        <taxon>Bacteria</taxon>
        <taxon>Pseudomonadati</taxon>
        <taxon>Bacteroidota</taxon>
        <taxon>Bacteroidia</taxon>
        <taxon>Bacteroidales</taxon>
        <taxon>Barnesiellaceae</taxon>
        <taxon>Coprobacter</taxon>
    </lineage>
</organism>
<dbReference type="PANTHER" id="PTHR10030:SF37">
    <property type="entry name" value="ALPHA-L-FUCOSIDASE-RELATED"/>
    <property type="match status" value="1"/>
</dbReference>
<dbReference type="Gene3D" id="3.20.20.80">
    <property type="entry name" value="Glycosidases"/>
    <property type="match status" value="1"/>
</dbReference>
<feature type="domain" description="Fibronectin type-III" evidence="8">
    <location>
        <begin position="195"/>
        <end position="277"/>
    </location>
</feature>
<evidence type="ECO:0000259" key="8">
    <source>
        <dbReference type="PROSITE" id="PS50853"/>
    </source>
</evidence>
<dbReference type="GO" id="GO:0005764">
    <property type="term" value="C:lysosome"/>
    <property type="evidence" value="ECO:0007669"/>
    <property type="project" value="TreeGrafter"/>
</dbReference>
<evidence type="ECO:0000256" key="5">
    <source>
        <dbReference type="ARBA" id="ARBA00022801"/>
    </source>
</evidence>
<reference evidence="10" key="1">
    <citation type="submission" date="2020-07" db="EMBL/GenBank/DDBJ databases">
        <title>Complete genome sequencing of Coprobacter sp. strain 2CBH44.</title>
        <authorList>
            <person name="Sakamoto M."/>
            <person name="Murakami T."/>
            <person name="Mori H."/>
        </authorList>
    </citation>
    <scope>NUCLEOTIDE SEQUENCE [LARGE SCALE GENOMIC DNA]</scope>
    <source>
        <strain evidence="10">2CBH44</strain>
    </source>
</reference>
<dbReference type="InterPro" id="IPR017853">
    <property type="entry name" value="GH"/>
</dbReference>
<dbReference type="GO" id="GO:0006004">
    <property type="term" value="P:fucose metabolic process"/>
    <property type="evidence" value="ECO:0007669"/>
    <property type="project" value="InterPro"/>
</dbReference>
<dbReference type="KEGG" id="copr:Cop2CBH44_27320"/>
<dbReference type="PRINTS" id="PR00741">
    <property type="entry name" value="GLHYDRLASE29"/>
</dbReference>
<sequence length="1051" mass="118297">MKIKNLLFSMALICSLPIQAQDQLIDDFENGKLNFSSNGGEMGNFQYEVVTNPSKSGINTSEYVLKFKRTVANTPNWGGYWFDLKEEIQSLVKPQEYRYAHVKYYRIDEQSYMKVKIEQSTAGGAAKEMASINAPQKLNKWEDLVFDFEGAVGPYSRMTLMPDFVSDRPAGIEVYIDDIRFNNDPNPLSIFTEMIPQDVTFSELTAISVKLEWVNIGEAVSYTVYNNGIEMKTVTTPFVTLTELTPATEYKITIKANNANCEQSDASAEVIFTTLKAGELAMVTGLVNMDKIKEPTTDSSHPQGWIYRENKYEDKINLEWNAVYNATRYEIYKNGVKVDETTDTKYTINGLQPHTIYYFQVKAVNEEGDSSELTPKLYAQTKETDEQRNERMAWWRDARFGMMITWGVHSAYAGEYNGKRADKHNGEGNYSEWIMFGQNIPVEEYKLKAADFTCENYDPEAWMQAAADAGMKYLVFISKHHDGFALWDSKASDWNALKSSGAQRDVMRPLIEAARKRGIKIGIYYSHSLDWGNKGGLGWMPQINKAPYFGKWDAESQEKYVNEVCIPQIKELLTEYGQVDVFWWDMGVSDLSLEYEQKMLGAIYESGQGDHIILNNRLRFDGSTPGDHETPEQSIPGVPATGYADGHDWETCMTMNDNWGYSKHDTEWKTPADVIRKLIDIVSKGGNFLLNVGPKADGTFPEQSSYILSELHNYMQVNAEAIHGTRACPLENGVPFGRVTSKVEGDRTTLYLHVFDWPADGKLLVPGLYNANAEISLLKDGSSLHYTVEEQGLTIQVPAEAPTTYSSTIKVVVNEPLDMHVAPVVQDEDGTLTLTAETAILQDETGICRETLSDGKVSLGCWKGVPSTQELVQWYTKITKTGSFKVKGEIAAFDSGNFTLSNDNSQSRISFVGTGGWNPENFKLIEMGTFDISQAGLQNINLTTVADGWHPLGLRKLVLEPATMTSLDENQDIPIRIFVKDNKIYCELQVKQDCNVNFFLYNMQGELLYQDRNNYLNAGFHTLSFVPRHSGLLLGKVIVGNKVVAQKVSIK</sequence>
<dbReference type="AlphaFoldDB" id="A0A7G1HXF2"/>
<dbReference type="PROSITE" id="PS50853">
    <property type="entry name" value="FN3"/>
    <property type="match status" value="2"/>
</dbReference>
<dbReference type="Pfam" id="PF00041">
    <property type="entry name" value="fn3"/>
    <property type="match status" value="2"/>
</dbReference>
<keyword evidence="4 7" id="KW-0732">Signal</keyword>
<protein>
    <recommendedName>
        <fullName evidence="3">alpha-L-fucosidase</fullName>
        <ecNumber evidence="3">3.2.1.51</ecNumber>
    </recommendedName>
</protein>
<evidence type="ECO:0000256" key="3">
    <source>
        <dbReference type="ARBA" id="ARBA00012662"/>
    </source>
</evidence>
<feature type="domain" description="Fibronectin type-III" evidence="8">
    <location>
        <begin position="301"/>
        <end position="384"/>
    </location>
</feature>